<evidence type="ECO:0000256" key="3">
    <source>
        <dbReference type="ARBA" id="ARBA00022777"/>
    </source>
</evidence>
<dbReference type="SUPFAM" id="SSF53067">
    <property type="entry name" value="Actin-like ATPase domain"/>
    <property type="match status" value="2"/>
</dbReference>
<proteinExistence type="inferred from homology"/>
<evidence type="ECO:0000313" key="6">
    <source>
        <dbReference type="EMBL" id="ADN02272.1"/>
    </source>
</evidence>
<dbReference type="KEGG" id="sta:STHERM_c13310"/>
<feature type="domain" description="Carbohydrate kinase FGGY C-terminal" evidence="5">
    <location>
        <begin position="277"/>
        <end position="362"/>
    </location>
</feature>
<dbReference type="InterPro" id="IPR043129">
    <property type="entry name" value="ATPase_NBD"/>
</dbReference>
<feature type="domain" description="Carbohydrate kinase FGGY N-terminal" evidence="4">
    <location>
        <begin position="61"/>
        <end position="167"/>
    </location>
</feature>
<dbReference type="PaxDb" id="665571-STHERM_c13310"/>
<dbReference type="AlphaFoldDB" id="E0RU51"/>
<reference evidence="6 7" key="2">
    <citation type="journal article" date="2010" name="J. Bacteriol.">
        <title>Genome sequence of the polysaccharide-degrading, thermophilic anaerobe Spirochaeta thermophila DSM 6192.</title>
        <authorList>
            <person name="Angelov A."/>
            <person name="Liebl S."/>
            <person name="Ballschmiter M."/>
            <person name="Bomeke M."/>
            <person name="Lehmann R."/>
            <person name="Liesegang H."/>
            <person name="Daniel R."/>
            <person name="Liebl W."/>
        </authorList>
    </citation>
    <scope>NUCLEOTIDE SEQUENCE [LARGE SCALE GENOMIC DNA]</scope>
    <source>
        <strain evidence="7">ATCC 49972 / DSM 6192 / RI 19.B1</strain>
    </source>
</reference>
<sequence>MWVRALEEGVGRVMPGRYAIEGIAVSGHGPTLVLVDEECAPLGPALMWSARTGRGEGSYYVSRMAYLAREFPGVYRRARWVMGAPEFLCACLTGRVGMISPSAAFDGVVWSEDEVRGAGLVWEKCPPFVRSGERWGVVRGEVAARWGLPSGVPVYAGGTDFFMALLGCGVVTEGEVCDRAGTSEGLNWAVRESVAGEGVRCLPHVVEGLWNVGVVFGFSGRMFEWFRGLSGQGGRGYVEMMEEIRGFWEREGEGWLGRRGPFFFPAGHRGEVWDFTHGVFWGFGVEHGRVEMAAAVVEALGMAVQDAWGVLRRYGCGADRVVMCGGQAKNGVWVQVRADMLGVRVVVPAVRDAELVGDACCAWKGAGMFGSLAEAAKGLVRYEAEVVPDERWRAWWEEAGRRYGEEWERVRRVL</sequence>
<keyword evidence="2" id="KW-0808">Transferase</keyword>
<dbReference type="PANTHER" id="PTHR43095:SF5">
    <property type="entry name" value="XYLULOSE KINASE"/>
    <property type="match status" value="1"/>
</dbReference>
<protein>
    <submittedName>
        <fullName evidence="6">Xylulokinase</fullName>
    </submittedName>
</protein>
<dbReference type="EMBL" id="CP001698">
    <property type="protein sequence ID" value="ADN02272.1"/>
    <property type="molecule type" value="Genomic_DNA"/>
</dbReference>
<evidence type="ECO:0000259" key="4">
    <source>
        <dbReference type="Pfam" id="PF00370"/>
    </source>
</evidence>
<dbReference type="Gene3D" id="3.30.420.40">
    <property type="match status" value="3"/>
</dbReference>
<evidence type="ECO:0000256" key="2">
    <source>
        <dbReference type="ARBA" id="ARBA00022679"/>
    </source>
</evidence>
<dbReference type="Proteomes" id="UP000001296">
    <property type="component" value="Chromosome"/>
</dbReference>
<dbReference type="eggNOG" id="COG1070">
    <property type="taxonomic scope" value="Bacteria"/>
</dbReference>
<dbReference type="InterPro" id="IPR018484">
    <property type="entry name" value="FGGY_N"/>
</dbReference>
<dbReference type="Pfam" id="PF02782">
    <property type="entry name" value="FGGY_C"/>
    <property type="match status" value="1"/>
</dbReference>
<gene>
    <name evidence="6" type="ordered locus">STHERM_c13310</name>
</gene>
<accession>E0RU51</accession>
<evidence type="ECO:0000259" key="5">
    <source>
        <dbReference type="Pfam" id="PF02782"/>
    </source>
</evidence>
<evidence type="ECO:0000313" key="7">
    <source>
        <dbReference type="Proteomes" id="UP000001296"/>
    </source>
</evidence>
<evidence type="ECO:0000256" key="1">
    <source>
        <dbReference type="ARBA" id="ARBA00009156"/>
    </source>
</evidence>
<dbReference type="PANTHER" id="PTHR43095">
    <property type="entry name" value="SUGAR KINASE"/>
    <property type="match status" value="1"/>
</dbReference>
<dbReference type="InterPro" id="IPR050406">
    <property type="entry name" value="FGGY_Carb_Kinase"/>
</dbReference>
<name>E0RU51_WINT6</name>
<keyword evidence="3 6" id="KW-0418">Kinase</keyword>
<reference key="1">
    <citation type="submission" date="2009-08" db="EMBL/GenBank/DDBJ databases">
        <title>The genome sequence of Spirochaeta thermophila DSM6192.</title>
        <authorList>
            <person name="Angelov A."/>
            <person name="Mientus M."/>
            <person name="Wittenberg S."/>
            <person name="Lehmann R."/>
            <person name="Liesegang H."/>
            <person name="Daniel R."/>
            <person name="Liebl W."/>
        </authorList>
    </citation>
    <scope>NUCLEOTIDE SEQUENCE</scope>
    <source>
        <strain>DSM 6192</strain>
    </source>
</reference>
<dbReference type="HOGENOM" id="CLU_009281_3_3_12"/>
<dbReference type="InterPro" id="IPR018485">
    <property type="entry name" value="FGGY_C"/>
</dbReference>
<comment type="similarity">
    <text evidence="1">Belongs to the FGGY kinase family.</text>
</comment>
<organism evidence="6 7">
    <name type="scientific">Winmispira thermophila (strain ATCC 49972 / DSM 6192 / RI 19.B1)</name>
    <name type="common">Spirochaeta thermophila</name>
    <dbReference type="NCBI Taxonomy" id="665571"/>
    <lineage>
        <taxon>Bacteria</taxon>
        <taxon>Pseudomonadati</taxon>
        <taxon>Spirochaetota</taxon>
        <taxon>Spirochaetia</taxon>
        <taxon>Winmispirales</taxon>
        <taxon>Winmispiraceae</taxon>
        <taxon>Winmispira</taxon>
    </lineage>
</organism>
<dbReference type="GO" id="GO:0016301">
    <property type="term" value="F:kinase activity"/>
    <property type="evidence" value="ECO:0007669"/>
    <property type="project" value="UniProtKB-KW"/>
</dbReference>
<dbReference type="GO" id="GO:0005975">
    <property type="term" value="P:carbohydrate metabolic process"/>
    <property type="evidence" value="ECO:0007669"/>
    <property type="project" value="InterPro"/>
</dbReference>
<dbReference type="Pfam" id="PF00370">
    <property type="entry name" value="FGGY_N"/>
    <property type="match status" value="1"/>
</dbReference>